<feature type="active site" description="Charge relay system" evidence="5">
    <location>
        <position position="124"/>
    </location>
</feature>
<keyword evidence="4 5" id="KW-0648">Protein biosynthesis</keyword>
<organism evidence="7 8">
    <name type="scientific">Nakaseomyces bracarensis</name>
    <dbReference type="NCBI Taxonomy" id="273131"/>
    <lineage>
        <taxon>Eukaryota</taxon>
        <taxon>Fungi</taxon>
        <taxon>Dikarya</taxon>
        <taxon>Ascomycota</taxon>
        <taxon>Saccharomycotina</taxon>
        <taxon>Saccharomycetes</taxon>
        <taxon>Saccharomycetales</taxon>
        <taxon>Saccharomycetaceae</taxon>
        <taxon>Nakaseomyces</taxon>
    </lineage>
</organism>
<evidence type="ECO:0000259" key="6">
    <source>
        <dbReference type="Pfam" id="PF01425"/>
    </source>
</evidence>
<feature type="active site" description="Charge relay system" evidence="5">
    <location>
        <position position="46"/>
    </location>
</feature>
<evidence type="ECO:0000256" key="3">
    <source>
        <dbReference type="ARBA" id="ARBA00022840"/>
    </source>
</evidence>
<gene>
    <name evidence="5" type="primary">HER2</name>
    <name evidence="7" type="ORF">RNJ44_00599</name>
</gene>
<dbReference type="Gene3D" id="3.90.1300.10">
    <property type="entry name" value="Amidase signature (AS) domain"/>
    <property type="match status" value="1"/>
</dbReference>
<accession>A0ABR4NRK6</accession>
<dbReference type="PANTHER" id="PTHR11895:SF7">
    <property type="entry name" value="GLUTAMYL-TRNA(GLN) AMIDOTRANSFERASE SUBUNIT A, MITOCHONDRIAL"/>
    <property type="match status" value="1"/>
</dbReference>
<proteinExistence type="inferred from homology"/>
<evidence type="ECO:0000256" key="5">
    <source>
        <dbReference type="HAMAP-Rule" id="MF_03150"/>
    </source>
</evidence>
<comment type="similarity">
    <text evidence="5">Belongs to the amidase family. GatA subfamily.</text>
</comment>
<reference evidence="7 8" key="1">
    <citation type="submission" date="2024-05" db="EMBL/GenBank/DDBJ databases">
        <title>Long read based assembly of the Candida bracarensis genome reveals expanded adhesin content.</title>
        <authorList>
            <person name="Marcet-Houben M."/>
            <person name="Ksiezopolska E."/>
            <person name="Gabaldon T."/>
        </authorList>
    </citation>
    <scope>NUCLEOTIDE SEQUENCE [LARGE SCALE GENOMIC DNA]</scope>
    <source>
        <strain evidence="7 8">CBM6</strain>
    </source>
</reference>
<keyword evidence="1 5" id="KW-0436">Ligase</keyword>
<comment type="catalytic activity">
    <reaction evidence="5">
        <text>L-glutamyl-tRNA(Gln) + L-glutamine + ATP + H2O = L-glutaminyl-tRNA(Gln) + L-glutamate + ADP + phosphate + H(+)</text>
        <dbReference type="Rhea" id="RHEA:17521"/>
        <dbReference type="Rhea" id="RHEA-COMP:9681"/>
        <dbReference type="Rhea" id="RHEA-COMP:9684"/>
        <dbReference type="ChEBI" id="CHEBI:15377"/>
        <dbReference type="ChEBI" id="CHEBI:15378"/>
        <dbReference type="ChEBI" id="CHEBI:29985"/>
        <dbReference type="ChEBI" id="CHEBI:30616"/>
        <dbReference type="ChEBI" id="CHEBI:43474"/>
        <dbReference type="ChEBI" id="CHEBI:58359"/>
        <dbReference type="ChEBI" id="CHEBI:78520"/>
        <dbReference type="ChEBI" id="CHEBI:78521"/>
        <dbReference type="ChEBI" id="CHEBI:456216"/>
        <dbReference type="EC" id="6.3.5.7"/>
    </reaction>
</comment>
<keyword evidence="8" id="KW-1185">Reference proteome</keyword>
<comment type="subcellular location">
    <subcellularLocation>
        <location evidence="5">Mitochondrion</location>
    </subcellularLocation>
</comment>
<evidence type="ECO:0000256" key="2">
    <source>
        <dbReference type="ARBA" id="ARBA00022741"/>
    </source>
</evidence>
<evidence type="ECO:0000256" key="1">
    <source>
        <dbReference type="ARBA" id="ARBA00022598"/>
    </source>
</evidence>
<dbReference type="HAMAP" id="MF_00120">
    <property type="entry name" value="GatA"/>
    <property type="match status" value="1"/>
</dbReference>
<keyword evidence="3 5" id="KW-0067">ATP-binding</keyword>
<evidence type="ECO:0000313" key="7">
    <source>
        <dbReference type="EMBL" id="KAL3230960.1"/>
    </source>
</evidence>
<dbReference type="InterPro" id="IPR036928">
    <property type="entry name" value="AS_sf"/>
</dbReference>
<dbReference type="InterPro" id="IPR004412">
    <property type="entry name" value="GatA"/>
</dbReference>
<dbReference type="EC" id="6.3.5.7" evidence="5"/>
<dbReference type="SUPFAM" id="SSF75304">
    <property type="entry name" value="Amidase signature (AS) enzymes"/>
    <property type="match status" value="1"/>
</dbReference>
<dbReference type="Proteomes" id="UP001623330">
    <property type="component" value="Unassembled WGS sequence"/>
</dbReference>
<name>A0ABR4NRK6_9SACH</name>
<evidence type="ECO:0000313" key="8">
    <source>
        <dbReference type="Proteomes" id="UP001623330"/>
    </source>
</evidence>
<dbReference type="InterPro" id="IPR023631">
    <property type="entry name" value="Amidase_dom"/>
</dbReference>
<feature type="active site" description="Acyl-ester intermediate" evidence="5">
    <location>
        <position position="148"/>
    </location>
</feature>
<dbReference type="InterPro" id="IPR000120">
    <property type="entry name" value="Amidase"/>
</dbReference>
<keyword evidence="2 5" id="KW-0547">Nucleotide-binding</keyword>
<dbReference type="Pfam" id="PF01425">
    <property type="entry name" value="Amidase"/>
    <property type="match status" value="1"/>
</dbReference>
<keyword evidence="5" id="KW-0496">Mitochondrion</keyword>
<comment type="subunit">
    <text evidence="5">Subunit of the heterotrimeric GatFAB amidotransferase (AdT) complex, composed of A, B and F subunits.</text>
</comment>
<comment type="caution">
    <text evidence="7">The sequence shown here is derived from an EMBL/GenBank/DDBJ whole genome shotgun (WGS) entry which is preliminary data.</text>
</comment>
<sequence length="469" mass="51816">MSARLRTLAELAELQAKYNIFTHLKGDVLKGSQRSGPLGGLVCGIKDNIVTKDMPTTCGSEILRDYQSPFDATVVKLLKKNGGAILGKTNLDEFGMGSRGMHSCFGPTYNPLYPETDQVIMGGSSSGSAAAVVADLVDFSLGTDTGGSVRLPAAYGSIYGFKPSYGRISRYGVIAYAQSLDTVGILSKDIGILRKVYNVLNNYDEKDPTSLEEKLRVKIQGYYKEQKLKEKKKYRIGIAREFNQENIPEEIMSALTGFISTLMKQGHEIIPISIPSIKNALPIYYTISPAEAVSNLSRYDGIRYGYRDSESDISDNILFAPTRKNFGKEVRNRILLGNYNLCSDSFKNNYIRAQKLRVQLIDEMDAVFEAPNVLLNNKEKRHSSDNVDLILCLTSMNLPKGLKNFSSAELEIPTNEYINDIFTMPMSLAGLPTLSLPPVKGKPIGVQIIGQYGFDDVVLDFAERVDSIQ</sequence>
<dbReference type="NCBIfam" id="TIGR00132">
    <property type="entry name" value="gatA"/>
    <property type="match status" value="1"/>
</dbReference>
<protein>
    <recommendedName>
        <fullName evidence="5">Glutamyl-tRNA(Gln) amidotransferase subunit A, mitochondrial</fullName>
        <shortName evidence="5">Glu-AdT subunit A</shortName>
        <ecNumber evidence="5">6.3.5.7</ecNumber>
    </recommendedName>
</protein>
<comment type="function">
    <text evidence="5">Allows the formation of correctly charged Gln-tRNA(Gln) through the transamidation of misacylated Glu-tRNA(Gln) in the mitochondria. The reaction takes place in the presence of glutamine and ATP through an activated gamma-phospho-Glu-tRNA(Gln).</text>
</comment>
<dbReference type="EMBL" id="JBEVYD010000008">
    <property type="protein sequence ID" value="KAL3230960.1"/>
    <property type="molecule type" value="Genomic_DNA"/>
</dbReference>
<evidence type="ECO:0000256" key="4">
    <source>
        <dbReference type="ARBA" id="ARBA00022917"/>
    </source>
</evidence>
<feature type="domain" description="Amidase" evidence="6">
    <location>
        <begin position="32"/>
        <end position="459"/>
    </location>
</feature>
<dbReference type="PANTHER" id="PTHR11895">
    <property type="entry name" value="TRANSAMIDASE"/>
    <property type="match status" value="1"/>
</dbReference>